<protein>
    <submittedName>
        <fullName evidence="2">Connector enhancer of kinase suppressor of ras 2</fullName>
    </submittedName>
</protein>
<accession>A0A9Q1BIA9</accession>
<gene>
    <name evidence="2" type="ORF">HOLleu_31695</name>
</gene>
<dbReference type="PANTHER" id="PTHR12844:SF42">
    <property type="entry name" value="CONNECTOR ENHANCER OF KSR PROTEIN CNK"/>
    <property type="match status" value="1"/>
</dbReference>
<evidence type="ECO:0000313" key="2">
    <source>
        <dbReference type="EMBL" id="KAJ8026764.1"/>
    </source>
</evidence>
<comment type="caution">
    <text evidence="2">The sequence shown here is derived from an EMBL/GenBank/DDBJ whole genome shotgun (WGS) entry which is preliminary data.</text>
</comment>
<feature type="domain" description="SAM" evidence="1">
    <location>
        <begin position="9"/>
        <end position="74"/>
    </location>
</feature>
<dbReference type="SUPFAM" id="SSF47769">
    <property type="entry name" value="SAM/Pointed domain"/>
    <property type="match status" value="1"/>
</dbReference>
<proteinExistence type="predicted"/>
<dbReference type="InterPro" id="IPR001660">
    <property type="entry name" value="SAM"/>
</dbReference>
<evidence type="ECO:0000259" key="1">
    <source>
        <dbReference type="PROSITE" id="PS50105"/>
    </source>
</evidence>
<keyword evidence="2" id="KW-0808">Transferase</keyword>
<organism evidence="2 3">
    <name type="scientific">Holothuria leucospilota</name>
    <name type="common">Black long sea cucumber</name>
    <name type="synonym">Mertensiothuria leucospilota</name>
    <dbReference type="NCBI Taxonomy" id="206669"/>
    <lineage>
        <taxon>Eukaryota</taxon>
        <taxon>Metazoa</taxon>
        <taxon>Echinodermata</taxon>
        <taxon>Eleutherozoa</taxon>
        <taxon>Echinozoa</taxon>
        <taxon>Holothuroidea</taxon>
        <taxon>Aspidochirotacea</taxon>
        <taxon>Aspidochirotida</taxon>
        <taxon>Holothuriidae</taxon>
        <taxon>Holothuria</taxon>
    </lineage>
</organism>
<keyword evidence="2" id="KW-0418">Kinase</keyword>
<dbReference type="PROSITE" id="PS50105">
    <property type="entry name" value="SAM_DOMAIN"/>
    <property type="match status" value="1"/>
</dbReference>
<dbReference type="InterPro" id="IPR051566">
    <property type="entry name" value="CNKSR"/>
</dbReference>
<evidence type="ECO:0000313" key="3">
    <source>
        <dbReference type="Proteomes" id="UP001152320"/>
    </source>
</evidence>
<dbReference type="Gene3D" id="1.10.150.50">
    <property type="entry name" value="Transcription Factor, Ets-1"/>
    <property type="match status" value="1"/>
</dbReference>
<keyword evidence="3" id="KW-1185">Reference proteome</keyword>
<dbReference type="Pfam" id="PF07647">
    <property type="entry name" value="SAM_2"/>
    <property type="match status" value="1"/>
</dbReference>
<dbReference type="EMBL" id="JAIZAY010000016">
    <property type="protein sequence ID" value="KAJ8026764.1"/>
    <property type="molecule type" value="Genomic_DNA"/>
</dbReference>
<dbReference type="InterPro" id="IPR013761">
    <property type="entry name" value="SAM/pointed_sf"/>
</dbReference>
<dbReference type="SMART" id="SM00454">
    <property type="entry name" value="SAM"/>
    <property type="match status" value="1"/>
</dbReference>
<dbReference type="OrthoDB" id="8910047at2759"/>
<name>A0A9Q1BIA9_HOLLE</name>
<dbReference type="PANTHER" id="PTHR12844">
    <property type="entry name" value="CONNECTOR ENCHANCER OF KINASE SUPPRESSOR OF RAS"/>
    <property type="match status" value="1"/>
</dbReference>
<dbReference type="Proteomes" id="UP001152320">
    <property type="component" value="Chromosome 16"/>
</dbReference>
<dbReference type="AlphaFoldDB" id="A0A9Q1BIA9"/>
<reference evidence="2" key="1">
    <citation type="submission" date="2021-10" db="EMBL/GenBank/DDBJ databases">
        <title>Tropical sea cucumber genome reveals ecological adaptation and Cuvierian tubules defense mechanism.</title>
        <authorList>
            <person name="Chen T."/>
        </authorList>
    </citation>
    <scope>NUCLEOTIDE SEQUENCE</scope>
    <source>
        <strain evidence="2">Nanhai2018</strain>
        <tissue evidence="2">Muscle</tissue>
    </source>
</reference>
<sequence length="108" mass="12385">MEFINIPAWSSREVVDWLKGLDDCLQIYEPNIISQGITGLQLVEFSSMYLDKLGISKVGHQQLLLDAIQHLCHLSFQEITAYFVSSLQSRDHSSNAFLVFPNQWIEID</sequence>
<dbReference type="GO" id="GO:0016301">
    <property type="term" value="F:kinase activity"/>
    <property type="evidence" value="ECO:0007669"/>
    <property type="project" value="UniProtKB-KW"/>
</dbReference>